<evidence type="ECO:0000256" key="4">
    <source>
        <dbReference type="ARBA" id="ARBA00044877"/>
    </source>
</evidence>
<accession>A0A917D2A1</accession>
<dbReference type="InterPro" id="IPR024690">
    <property type="entry name" value="CN_hydtase_beta_dom_C"/>
</dbReference>
<reference evidence="8" key="1">
    <citation type="journal article" date="2014" name="Int. J. Syst. Evol. Microbiol.">
        <title>Complete genome sequence of Corynebacterium casei LMG S-19264T (=DSM 44701T), isolated from a smear-ripened cheese.</title>
        <authorList>
            <consortium name="US DOE Joint Genome Institute (JGI-PGF)"/>
            <person name="Walter F."/>
            <person name="Albersmeier A."/>
            <person name="Kalinowski J."/>
            <person name="Ruckert C."/>
        </authorList>
    </citation>
    <scope>NUCLEOTIDE SEQUENCE</scope>
    <source>
        <strain evidence="8">CGMCC 1.12987</strain>
    </source>
</reference>
<dbReference type="NCBIfam" id="TIGR03888">
    <property type="entry name" value="nitrile_beta"/>
    <property type="match status" value="1"/>
</dbReference>
<keyword evidence="3 5" id="KW-0456">Lyase</keyword>
<dbReference type="InterPro" id="IPR049054">
    <property type="entry name" value="CN_hydtase_beta-like_N"/>
</dbReference>
<dbReference type="Gene3D" id="2.30.30.50">
    <property type="match status" value="1"/>
</dbReference>
<dbReference type="EC" id="4.2.1.84" evidence="5"/>
<dbReference type="Pfam" id="PF02211">
    <property type="entry name" value="NHase_beta_C"/>
    <property type="match status" value="1"/>
</dbReference>
<evidence type="ECO:0000256" key="1">
    <source>
        <dbReference type="ARBA" id="ARBA00004042"/>
    </source>
</evidence>
<evidence type="ECO:0000313" key="8">
    <source>
        <dbReference type="EMBL" id="GGG06557.1"/>
    </source>
</evidence>
<keyword evidence="9" id="KW-1185">Reference proteome</keyword>
<dbReference type="PIRSF" id="PIRSF001427">
    <property type="entry name" value="NHase_beta"/>
    <property type="match status" value="1"/>
</dbReference>
<dbReference type="RefSeq" id="WP_188531328.1">
    <property type="nucleotide sequence ID" value="NZ_BMGR01000007.1"/>
</dbReference>
<gene>
    <name evidence="8" type="ORF">GCM10010916_24350</name>
</gene>
<dbReference type="GO" id="GO:0046914">
    <property type="term" value="F:transition metal ion binding"/>
    <property type="evidence" value="ECO:0007669"/>
    <property type="project" value="InterPro"/>
</dbReference>
<comment type="caution">
    <text evidence="8">The sequence shown here is derived from an EMBL/GenBank/DDBJ whole genome shotgun (WGS) entry which is preliminary data.</text>
</comment>
<dbReference type="InterPro" id="IPR042262">
    <property type="entry name" value="CN_hydtase_beta_C"/>
</dbReference>
<sequence length="238" mass="27135">MNGIHDVGGMDGLGPVQYEENEPVFHEPWEGRLTAMQTLMRSKHRLFHLDETRYAIERIDPVYYMGSSYYQIWLLRTEALLKERGVFTEEELQGKMAQLSPGISPAPHLGAFRKVKPPMSSAIRKVVLETAAGTAEPSEAIVPKFSPGMSVRAKLMSPLGHTRIPRYVRDKVGVIEAIHGLFILPDTKVHKGIDLYQTVYRVRFEAQDLWGEDASPHDKLYIELWEDYLELEGVQDEK</sequence>
<dbReference type="InterPro" id="IPR003168">
    <property type="entry name" value="Nitrile_hydratase_bsu"/>
</dbReference>
<dbReference type="GO" id="GO:0018822">
    <property type="term" value="F:nitrile hydratase activity"/>
    <property type="evidence" value="ECO:0007669"/>
    <property type="project" value="UniProtKB-EC"/>
</dbReference>
<dbReference type="SUPFAM" id="SSF50090">
    <property type="entry name" value="Electron transport accessory proteins"/>
    <property type="match status" value="1"/>
</dbReference>
<organism evidence="8 9">
    <name type="scientific">Paenibacillus abyssi</name>
    <dbReference type="NCBI Taxonomy" id="1340531"/>
    <lineage>
        <taxon>Bacteria</taxon>
        <taxon>Bacillati</taxon>
        <taxon>Bacillota</taxon>
        <taxon>Bacilli</taxon>
        <taxon>Bacillales</taxon>
        <taxon>Paenibacillaceae</taxon>
        <taxon>Paenibacillus</taxon>
    </lineage>
</organism>
<comment type="function">
    <text evidence="1 5">NHase catalyzes the hydration of various nitrile compounds to the corresponding amides.</text>
</comment>
<evidence type="ECO:0000256" key="5">
    <source>
        <dbReference type="PIRNR" id="PIRNR001427"/>
    </source>
</evidence>
<dbReference type="Gene3D" id="1.10.472.20">
    <property type="entry name" value="Nitrile hydratase, beta subunit"/>
    <property type="match status" value="1"/>
</dbReference>
<protein>
    <recommendedName>
        <fullName evidence="5">Nitrile hydratase subunit beta</fullName>
        <shortName evidence="5">NHase</shortName>
        <ecNumber evidence="5">4.2.1.84</ecNumber>
    </recommendedName>
</protein>
<reference evidence="8" key="2">
    <citation type="submission" date="2020-09" db="EMBL/GenBank/DDBJ databases">
        <authorList>
            <person name="Sun Q."/>
            <person name="Zhou Y."/>
        </authorList>
    </citation>
    <scope>NUCLEOTIDE SEQUENCE</scope>
    <source>
        <strain evidence="8">CGMCC 1.12987</strain>
    </source>
</reference>
<dbReference type="InterPro" id="IPR008990">
    <property type="entry name" value="Elect_transpt_acc-like_dom_sf"/>
</dbReference>
<evidence type="ECO:0000256" key="2">
    <source>
        <dbReference type="ARBA" id="ARBA00009098"/>
    </source>
</evidence>
<feature type="domain" description="Nitrile hydratase beta subunit" evidence="6">
    <location>
        <begin position="140"/>
        <end position="230"/>
    </location>
</feature>
<evidence type="ECO:0000256" key="3">
    <source>
        <dbReference type="ARBA" id="ARBA00023239"/>
    </source>
</evidence>
<evidence type="ECO:0000259" key="7">
    <source>
        <dbReference type="Pfam" id="PF21006"/>
    </source>
</evidence>
<proteinExistence type="inferred from homology"/>
<comment type="catalytic activity">
    <reaction evidence="4 5">
        <text>an aliphatic primary amide = an aliphatic nitrile + H2O</text>
        <dbReference type="Rhea" id="RHEA:12673"/>
        <dbReference type="ChEBI" id="CHEBI:15377"/>
        <dbReference type="ChEBI" id="CHEBI:65285"/>
        <dbReference type="ChEBI" id="CHEBI:80291"/>
        <dbReference type="EC" id="4.2.1.84"/>
    </reaction>
</comment>
<evidence type="ECO:0000259" key="6">
    <source>
        <dbReference type="Pfam" id="PF02211"/>
    </source>
</evidence>
<name>A0A917D2A1_9BACL</name>
<dbReference type="Pfam" id="PF21006">
    <property type="entry name" value="NHase_beta_N"/>
    <property type="match status" value="1"/>
</dbReference>
<dbReference type="EMBL" id="BMGR01000007">
    <property type="protein sequence ID" value="GGG06557.1"/>
    <property type="molecule type" value="Genomic_DNA"/>
</dbReference>
<evidence type="ECO:0000313" key="9">
    <source>
        <dbReference type="Proteomes" id="UP000644756"/>
    </source>
</evidence>
<dbReference type="AlphaFoldDB" id="A0A917D2A1"/>
<dbReference type="Proteomes" id="UP000644756">
    <property type="component" value="Unassembled WGS sequence"/>
</dbReference>
<comment type="similarity">
    <text evidence="2 5">Belongs to the nitrile hydratase subunit beta family.</text>
</comment>
<feature type="domain" description="Nitrile hydratase beta subunit-like N-terminal" evidence="7">
    <location>
        <begin position="1"/>
        <end position="99"/>
    </location>
</feature>